<keyword evidence="2" id="KW-1185">Reference proteome</keyword>
<evidence type="ECO:0000313" key="1">
    <source>
        <dbReference type="EMBL" id="KAJ6242007.1"/>
    </source>
</evidence>
<proteinExistence type="predicted"/>
<organism evidence="1 2">
    <name type="scientific">Anaeramoeba flamelloides</name>
    <dbReference type="NCBI Taxonomy" id="1746091"/>
    <lineage>
        <taxon>Eukaryota</taxon>
        <taxon>Metamonada</taxon>
        <taxon>Anaeramoebidae</taxon>
        <taxon>Anaeramoeba</taxon>
    </lineage>
</organism>
<protein>
    <recommendedName>
        <fullName evidence="3">DUF4419 domain-containing protein</fullName>
    </recommendedName>
</protein>
<dbReference type="PANTHER" id="PTHR31252:SF11">
    <property type="entry name" value="DUF4419 DOMAIN-CONTAINING PROTEIN"/>
    <property type="match status" value="1"/>
</dbReference>
<dbReference type="Pfam" id="PF14388">
    <property type="entry name" value="DUF4419"/>
    <property type="match status" value="1"/>
</dbReference>
<name>A0ABQ8YBQ6_9EUKA</name>
<dbReference type="PANTHER" id="PTHR31252">
    <property type="entry name" value="DUF4419 DOMAIN-CONTAINING PROTEIN"/>
    <property type="match status" value="1"/>
</dbReference>
<reference evidence="1" key="1">
    <citation type="submission" date="2022-08" db="EMBL/GenBank/DDBJ databases">
        <title>Novel sulfate-reducing endosymbionts in the free-living metamonad Anaeramoeba.</title>
        <authorList>
            <person name="Jerlstrom-Hultqvist J."/>
            <person name="Cepicka I."/>
            <person name="Gallot-Lavallee L."/>
            <person name="Salas-Leiva D."/>
            <person name="Curtis B.A."/>
            <person name="Zahonova K."/>
            <person name="Pipaliya S."/>
            <person name="Dacks J."/>
            <person name="Roger A.J."/>
        </authorList>
    </citation>
    <scope>NUCLEOTIDE SEQUENCE</scope>
    <source>
        <strain evidence="1">Schooner1</strain>
    </source>
</reference>
<evidence type="ECO:0008006" key="3">
    <source>
        <dbReference type="Google" id="ProtNLM"/>
    </source>
</evidence>
<accession>A0ABQ8YBQ6</accession>
<dbReference type="Proteomes" id="UP001150062">
    <property type="component" value="Unassembled WGS sequence"/>
</dbReference>
<dbReference type="EMBL" id="JAOAOG010000184">
    <property type="protein sequence ID" value="KAJ6242007.1"/>
    <property type="molecule type" value="Genomic_DNA"/>
</dbReference>
<gene>
    <name evidence="1" type="ORF">M0813_23009</name>
</gene>
<dbReference type="InterPro" id="IPR025533">
    <property type="entry name" value="DUF4419"/>
</dbReference>
<evidence type="ECO:0000313" key="2">
    <source>
        <dbReference type="Proteomes" id="UP001150062"/>
    </source>
</evidence>
<sequence>MFKKKNSVKVSLPINPKKKIYEKTNLKIYNKSFLDEVRKKETTIECASGNDKEVISRARFKPNNHLLAMLHLSFCDHVPMILTPDDIWLTLLQGFSTHININAEKYRTRFTQSTEKEMIRVRHDGLVKGGTDSPWHEVFPMFSNVLKEKLGEELHGFLVKGFSTTTPVVENAYNIMLMDVVKSYYDYRVMTMCGIPEIHIEGTLEDWEGLYDRVSKFEEFDLGWWSEKLRYVLGNIVKTVKSKGKKDKKFWQSFYKFKSFSGGDVATGWVNILFPYDKNEKLNPYCKNYDPNKKEDKNRFGGDGLNLGQYPSGLSKVPFIWEYFSQKFDMDFFSGFTGLLQEERDNGALRTNIGWAVAYQGGQELEEKRHHW</sequence>
<comment type="caution">
    <text evidence="1">The sequence shown here is derived from an EMBL/GenBank/DDBJ whole genome shotgun (WGS) entry which is preliminary data.</text>
</comment>